<comment type="caution">
    <text evidence="2">The sequence shown here is derived from an EMBL/GenBank/DDBJ whole genome shotgun (WGS) entry which is preliminary data.</text>
</comment>
<feature type="domain" description="HTH cro/C1-type" evidence="1">
    <location>
        <begin position="10"/>
        <end position="66"/>
    </location>
</feature>
<dbReference type="Gene3D" id="1.25.40.10">
    <property type="entry name" value="Tetratricopeptide repeat domain"/>
    <property type="match status" value="1"/>
</dbReference>
<dbReference type="GO" id="GO:0003677">
    <property type="term" value="F:DNA binding"/>
    <property type="evidence" value="ECO:0007669"/>
    <property type="project" value="InterPro"/>
</dbReference>
<dbReference type="InterPro" id="IPR011990">
    <property type="entry name" value="TPR-like_helical_dom_sf"/>
</dbReference>
<evidence type="ECO:0000259" key="1">
    <source>
        <dbReference type="PROSITE" id="PS50943"/>
    </source>
</evidence>
<dbReference type="InterPro" id="IPR001387">
    <property type="entry name" value="Cro/C1-type_HTH"/>
</dbReference>
<keyword evidence="3" id="KW-1185">Reference proteome</keyword>
<dbReference type="AlphaFoldDB" id="A0A8T4IV15"/>
<dbReference type="SUPFAM" id="SSF47413">
    <property type="entry name" value="lambda repressor-like DNA-binding domains"/>
    <property type="match status" value="1"/>
</dbReference>
<dbReference type="InterPro" id="IPR010982">
    <property type="entry name" value="Lambda_DNA-bd_dom_sf"/>
</dbReference>
<organism evidence="2 3">
    <name type="scientific">Streptomyces daliensis</name>
    <dbReference type="NCBI Taxonomy" id="299421"/>
    <lineage>
        <taxon>Bacteria</taxon>
        <taxon>Bacillati</taxon>
        <taxon>Actinomycetota</taxon>
        <taxon>Actinomycetes</taxon>
        <taxon>Kitasatosporales</taxon>
        <taxon>Streptomycetaceae</taxon>
        <taxon>Streptomyces</taxon>
    </lineage>
</organism>
<accession>A0A8T4IV15</accession>
<dbReference type="PROSITE" id="PS50943">
    <property type="entry name" value="HTH_CROC1"/>
    <property type="match status" value="1"/>
</dbReference>
<evidence type="ECO:0000313" key="3">
    <source>
        <dbReference type="Proteomes" id="UP000675554"/>
    </source>
</evidence>
<name>A0A8T4IV15_9ACTN</name>
<reference evidence="2" key="1">
    <citation type="submission" date="2021-04" db="EMBL/GenBank/DDBJ databases">
        <title>Sequencing of actinobacteria type strains.</title>
        <authorList>
            <person name="Nguyen G.-S."/>
            <person name="Wentzel A."/>
        </authorList>
    </citation>
    <scope>NUCLEOTIDE SEQUENCE</scope>
    <source>
        <strain evidence="2">DSM 42095</strain>
    </source>
</reference>
<dbReference type="Proteomes" id="UP000675554">
    <property type="component" value="Unassembled WGS sequence"/>
</dbReference>
<dbReference type="SMART" id="SM00530">
    <property type="entry name" value="HTH_XRE"/>
    <property type="match status" value="1"/>
</dbReference>
<dbReference type="EMBL" id="JAGSMN010000488">
    <property type="protein sequence ID" value="MBR7675518.1"/>
    <property type="molecule type" value="Genomic_DNA"/>
</dbReference>
<dbReference type="Gene3D" id="1.10.260.40">
    <property type="entry name" value="lambda repressor-like DNA-binding domains"/>
    <property type="match status" value="1"/>
</dbReference>
<proteinExistence type="predicted"/>
<sequence length="409" mass="44385">MTADSIGARIARLRDFRDQMTQERLAERADVSVDTIRKLEQGRRTGARIGTLRKIASALDVELERLLGQPTVTTTVDDDGGLLALRDAIQDVDALPGVLADDGLDEEPDAQAWMATVREARDLYWAGEYSTLAGRLPLILRDGARVTRSLTGASAASAETAWNRLALAYQLAASLATQAGHASWAFQAVEKQLHAAERASDPLMSGMGVSTLSWVLLRQGRWDQAQRVASQKANTLEPSFSKGTPSEYAVYGNLLIAAATPAARRNRHDEAQAYLNLAETAAVRSGPVQVYGTAFSRVDVQTQQVNVSIAGENADYGTALDVASRIDRSAISRPVHSAAHRVDVAHAQYETGDWDAALETLLDVERDQPEWIRYQTLAAATVGTMLEAERRRDTTLRGLAARLGVDPLI</sequence>
<dbReference type="Pfam" id="PF01381">
    <property type="entry name" value="HTH_3"/>
    <property type="match status" value="1"/>
</dbReference>
<dbReference type="CDD" id="cd00093">
    <property type="entry name" value="HTH_XRE"/>
    <property type="match status" value="1"/>
</dbReference>
<protein>
    <submittedName>
        <fullName evidence="2">Helix-turn-helix transcriptional regulator</fullName>
    </submittedName>
</protein>
<evidence type="ECO:0000313" key="2">
    <source>
        <dbReference type="EMBL" id="MBR7675518.1"/>
    </source>
</evidence>
<gene>
    <name evidence="2" type="ORF">KDA82_21365</name>
</gene>